<evidence type="ECO:0000313" key="4">
    <source>
        <dbReference type="Proteomes" id="UP000186817"/>
    </source>
</evidence>
<feature type="region of interest" description="Disordered" evidence="1">
    <location>
        <begin position="139"/>
        <end position="168"/>
    </location>
</feature>
<comment type="caution">
    <text evidence="3">The sequence shown here is derived from an EMBL/GenBank/DDBJ whole genome shotgun (WGS) entry which is preliminary data.</text>
</comment>
<evidence type="ECO:0000313" key="3">
    <source>
        <dbReference type="EMBL" id="OLQ05854.1"/>
    </source>
</evidence>
<organism evidence="3 4">
    <name type="scientific">Symbiodinium microadriaticum</name>
    <name type="common">Dinoflagellate</name>
    <name type="synonym">Zooxanthella microadriatica</name>
    <dbReference type="NCBI Taxonomy" id="2951"/>
    <lineage>
        <taxon>Eukaryota</taxon>
        <taxon>Sar</taxon>
        <taxon>Alveolata</taxon>
        <taxon>Dinophyceae</taxon>
        <taxon>Suessiales</taxon>
        <taxon>Symbiodiniaceae</taxon>
        <taxon>Symbiodinium</taxon>
    </lineage>
</organism>
<evidence type="ECO:0000256" key="2">
    <source>
        <dbReference type="SAM" id="Phobius"/>
    </source>
</evidence>
<gene>
    <name evidence="3" type="ORF">AK812_SmicGene10891</name>
</gene>
<accession>A0A1Q9EEJ1</accession>
<feature type="compositionally biased region" description="Basic residues" evidence="1">
    <location>
        <begin position="157"/>
        <end position="168"/>
    </location>
</feature>
<dbReference type="EMBL" id="LSRX01000173">
    <property type="protein sequence ID" value="OLQ05854.1"/>
    <property type="molecule type" value="Genomic_DNA"/>
</dbReference>
<dbReference type="Proteomes" id="UP000186817">
    <property type="component" value="Unassembled WGS sequence"/>
</dbReference>
<evidence type="ECO:0000256" key="1">
    <source>
        <dbReference type="SAM" id="MobiDB-lite"/>
    </source>
</evidence>
<keyword evidence="2" id="KW-1133">Transmembrane helix</keyword>
<reference evidence="3 4" key="1">
    <citation type="submission" date="2016-02" db="EMBL/GenBank/DDBJ databases">
        <title>Genome analysis of coral dinoflagellate symbionts highlights evolutionary adaptations to a symbiotic lifestyle.</title>
        <authorList>
            <person name="Aranda M."/>
            <person name="Li Y."/>
            <person name="Liew Y.J."/>
            <person name="Baumgarten S."/>
            <person name="Simakov O."/>
            <person name="Wilson M."/>
            <person name="Piel J."/>
            <person name="Ashoor H."/>
            <person name="Bougouffa S."/>
            <person name="Bajic V.B."/>
            <person name="Ryu T."/>
            <person name="Ravasi T."/>
            <person name="Bayer T."/>
            <person name="Micklem G."/>
            <person name="Kim H."/>
            <person name="Bhak J."/>
            <person name="Lajeunesse T.C."/>
            <person name="Voolstra C.R."/>
        </authorList>
    </citation>
    <scope>NUCLEOTIDE SEQUENCE [LARGE SCALE GENOMIC DNA]</scope>
    <source>
        <strain evidence="3 4">CCMP2467</strain>
    </source>
</reference>
<keyword evidence="2" id="KW-0472">Membrane</keyword>
<dbReference type="AlphaFoldDB" id="A0A1Q9EEJ1"/>
<sequence length="511" mass="57031">MELMESIKGNDPNNAGCAHHVPPSRSNSGADLPAPPPKPDPAAEVPKKKGSELELELLPDTDIKAFISTWVTALEALESQEKLIEMIVDAKTGMGEKRKALQSLGPNPDPKAVQLILTQATPFVIAYKKHVKVATNLISSQKKESQPKKKAKDMGIPKRRARKRNASAKRRQFLRMVAGTVASLKISFKLGFDVQNHPVQSWDDESRSRAFAITVHGDEGQVMKSDVMHINSDGDNVSLQHLQQSLVDSLSLCADKNNCLGFTLHIVSGKGDWKWRKDWLKQTRFYGNAAGRDGLCQRCLASKDSWLDPLLERFNNATDIQNARATAVGNIPLKNLAGWQPEMEVPDLLHCCWLGCARDLNGSLCLLMASKFYDGATFDERFAELRKDMQLWCQNNNLRPSTIDDISLSRMLAPTPMIFTLMLMMFALILMEARSEFNMASLLEAILCPPIECKNNAVDSTLNGGELHNYIFATRNKHPDAKGRKLKNFPVCLEVFLGLHHSDRDLDRYIS</sequence>
<keyword evidence="2" id="KW-0812">Transmembrane</keyword>
<name>A0A1Q9EEJ1_SYMMI</name>
<proteinExistence type="predicted"/>
<keyword evidence="4" id="KW-1185">Reference proteome</keyword>
<feature type="compositionally biased region" description="Basic and acidic residues" evidence="1">
    <location>
        <begin position="141"/>
        <end position="156"/>
    </location>
</feature>
<dbReference type="OrthoDB" id="432519at2759"/>
<feature type="region of interest" description="Disordered" evidence="1">
    <location>
        <begin position="1"/>
        <end position="49"/>
    </location>
</feature>
<feature type="transmembrane region" description="Helical" evidence="2">
    <location>
        <begin position="411"/>
        <end position="431"/>
    </location>
</feature>
<protein>
    <submittedName>
        <fullName evidence="3">Uncharacterized protein</fullName>
    </submittedName>
</protein>